<gene>
    <name evidence="3" type="ORF">HMPREF0476_1098</name>
</gene>
<dbReference type="GO" id="GO:0000287">
    <property type="term" value="F:magnesium ion binding"/>
    <property type="evidence" value="ECO:0007669"/>
    <property type="project" value="InterPro"/>
</dbReference>
<comment type="caution">
    <text evidence="3">The sequence shown here is derived from an EMBL/GenBank/DDBJ whole genome shotgun (WGS) entry which is preliminary data.</text>
</comment>
<reference evidence="3 4" key="1">
    <citation type="submission" date="2011-04" db="EMBL/GenBank/DDBJ databases">
        <authorList>
            <person name="Muzny D."/>
            <person name="Qin X."/>
            <person name="Deng J."/>
            <person name="Jiang H."/>
            <person name="Liu Y."/>
            <person name="Qu J."/>
            <person name="Song X.-Z."/>
            <person name="Zhang L."/>
            <person name="Thornton R."/>
            <person name="Coyle M."/>
            <person name="Francisco L."/>
            <person name="Jackson L."/>
            <person name="Javaid M."/>
            <person name="Korchina V."/>
            <person name="Kovar C."/>
            <person name="Mata R."/>
            <person name="Mathew T."/>
            <person name="Ngo R."/>
            <person name="Nguyen L."/>
            <person name="Nguyen N."/>
            <person name="Okwuonu G."/>
            <person name="Ongeri F."/>
            <person name="Pham C."/>
            <person name="Simmons D."/>
            <person name="Wilczek-Boney K."/>
            <person name="Hale W."/>
            <person name="Jakkamsetti A."/>
            <person name="Pham P."/>
            <person name="Ruth R."/>
            <person name="San Lucas F."/>
            <person name="Warren J."/>
            <person name="Zhang J."/>
            <person name="Zhao Z."/>
            <person name="Zhou C."/>
            <person name="Zhu D."/>
            <person name="Lee S."/>
            <person name="Bess C."/>
            <person name="Blankenburg K."/>
            <person name="Forbes L."/>
            <person name="Fu Q."/>
            <person name="Gubbala S."/>
            <person name="Hirani K."/>
            <person name="Jayaseelan J.C."/>
            <person name="Lara F."/>
            <person name="Munidasa M."/>
            <person name="Palculict T."/>
            <person name="Patil S."/>
            <person name="Pu L.-L."/>
            <person name="Saada N."/>
            <person name="Tang L."/>
            <person name="Weissenberger G."/>
            <person name="Zhu Y."/>
            <person name="Hemphill L."/>
            <person name="Shang Y."/>
            <person name="Youmans B."/>
            <person name="Ayvaz T."/>
            <person name="Ross M."/>
            <person name="Santibanez J."/>
            <person name="Aqrawi P."/>
            <person name="Gross S."/>
            <person name="Joshi V."/>
            <person name="Fowler G."/>
            <person name="Nazareth L."/>
            <person name="Reid J."/>
            <person name="Worley K."/>
            <person name="Petrosino J."/>
            <person name="Highlander S."/>
            <person name="Gibbs R."/>
        </authorList>
    </citation>
    <scope>NUCLEOTIDE SEQUENCE [LARGE SCALE GENOMIC DNA]</scope>
    <source>
        <strain evidence="3 4">ATCC 23330</strain>
    </source>
</reference>
<protein>
    <recommendedName>
        <fullName evidence="2">4'-phosphopantetheinyl transferase domain-containing protein</fullName>
    </recommendedName>
</protein>
<accession>F5S7B5</accession>
<dbReference type="EMBL" id="AFHS01000036">
    <property type="protein sequence ID" value="EGK09434.1"/>
    <property type="molecule type" value="Genomic_DNA"/>
</dbReference>
<dbReference type="STRING" id="504.KKKWG1_1474"/>
<keyword evidence="1" id="KW-0808">Transferase</keyword>
<evidence type="ECO:0000313" key="4">
    <source>
        <dbReference type="Proteomes" id="UP000004207"/>
    </source>
</evidence>
<evidence type="ECO:0000259" key="2">
    <source>
        <dbReference type="Pfam" id="PF01648"/>
    </source>
</evidence>
<dbReference type="HOGENOM" id="CLU_104573_0_0_4"/>
<dbReference type="GO" id="GO:0008897">
    <property type="term" value="F:holo-[acyl-carrier-protein] synthase activity"/>
    <property type="evidence" value="ECO:0007669"/>
    <property type="project" value="InterPro"/>
</dbReference>
<dbReference type="eggNOG" id="COG2091">
    <property type="taxonomic scope" value="Bacteria"/>
</dbReference>
<name>F5S7B5_KINKI</name>
<dbReference type="Proteomes" id="UP000004207">
    <property type="component" value="Unassembled WGS sequence"/>
</dbReference>
<evidence type="ECO:0000313" key="3">
    <source>
        <dbReference type="EMBL" id="EGK09434.1"/>
    </source>
</evidence>
<dbReference type="InterPro" id="IPR008278">
    <property type="entry name" value="4-PPantetheinyl_Trfase_dom"/>
</dbReference>
<dbReference type="InterPro" id="IPR037143">
    <property type="entry name" value="4-PPantetheinyl_Trfase_dom_sf"/>
</dbReference>
<dbReference type="AlphaFoldDB" id="F5S7B5"/>
<dbReference type="Pfam" id="PF01648">
    <property type="entry name" value="ACPS"/>
    <property type="match status" value="1"/>
</dbReference>
<proteinExistence type="predicted"/>
<feature type="domain" description="4'-phosphopantetheinyl transferase" evidence="2">
    <location>
        <begin position="96"/>
        <end position="169"/>
    </location>
</feature>
<dbReference type="OrthoDB" id="9808281at2"/>
<evidence type="ECO:0000256" key="1">
    <source>
        <dbReference type="ARBA" id="ARBA00022679"/>
    </source>
</evidence>
<sequence>MKKFLLRYNKIVSEIVFKMQTEFTLYYAANDYAQHYAPEKLSPNDRLRVQKNPALEQRTSWQISRAIKAVAPCSNGVLSHCRYRAVWLTSKSSLHFGMDIEPIQSRDFSAWRDWILSDDECRWLQQQSCQTAAHLILWTLKESLVKASNGQWADLAQVGLLQHKQQWQLHTQGQTGWFGRVWQCEQFLVACVAYQSDLAVQWQGLGDCANRLPHLRATFLSV</sequence>
<organism evidence="3 4">
    <name type="scientific">Kingella kingae ATCC 23330</name>
    <dbReference type="NCBI Taxonomy" id="887327"/>
    <lineage>
        <taxon>Bacteria</taxon>
        <taxon>Pseudomonadati</taxon>
        <taxon>Pseudomonadota</taxon>
        <taxon>Betaproteobacteria</taxon>
        <taxon>Neisseriales</taxon>
        <taxon>Neisseriaceae</taxon>
        <taxon>Kingella</taxon>
    </lineage>
</organism>
<dbReference type="Gene3D" id="3.90.470.20">
    <property type="entry name" value="4'-phosphopantetheinyl transferase domain"/>
    <property type="match status" value="1"/>
</dbReference>
<dbReference type="SUPFAM" id="SSF56214">
    <property type="entry name" value="4'-phosphopantetheinyl transferase"/>
    <property type="match status" value="1"/>
</dbReference>
<keyword evidence="4" id="KW-1185">Reference proteome</keyword>